<gene>
    <name evidence="1" type="ordered locus">Celgi_0992</name>
</gene>
<accession>F8A0G7</accession>
<name>F8A0G7_CELGA</name>
<dbReference type="KEGG" id="cga:Celgi_0992"/>
<reference evidence="2" key="1">
    <citation type="submission" date="2011-04" db="EMBL/GenBank/DDBJ databases">
        <title>Complete sequence of Cellvibrio gilvus ATCC 13127.</title>
        <authorList>
            <person name="Lucas S."/>
            <person name="Han J."/>
            <person name="Lapidus A."/>
            <person name="Cheng J.-F."/>
            <person name="Goodwin L."/>
            <person name="Pitluck S."/>
            <person name="Peters L."/>
            <person name="Munk A."/>
            <person name="Detter J.C."/>
            <person name="Han C."/>
            <person name="Tapia R."/>
            <person name="Land M."/>
            <person name="Hauser L."/>
            <person name="Kyrpides N."/>
            <person name="Ivanova N."/>
            <person name="Ovchinnikova G."/>
            <person name="Pagani I."/>
            <person name="Mead D."/>
            <person name="Brumm P."/>
            <person name="Woyke T."/>
        </authorList>
    </citation>
    <scope>NUCLEOTIDE SEQUENCE [LARGE SCALE GENOMIC DNA]</scope>
    <source>
        <strain evidence="2">ATCC 13127 / NRRL B-14078</strain>
    </source>
</reference>
<dbReference type="AlphaFoldDB" id="F8A0G7"/>
<dbReference type="STRING" id="593907.Celgi_0992"/>
<dbReference type="Proteomes" id="UP000000485">
    <property type="component" value="Chromosome"/>
</dbReference>
<evidence type="ECO:0000313" key="2">
    <source>
        <dbReference type="Proteomes" id="UP000000485"/>
    </source>
</evidence>
<evidence type="ECO:0000313" key="1">
    <source>
        <dbReference type="EMBL" id="AEI11511.1"/>
    </source>
</evidence>
<organism evidence="1 2">
    <name type="scientific">Cellulomonas gilvus (strain ATCC 13127 / NRRL B-14078)</name>
    <name type="common">Cellvibrio gilvus</name>
    <dbReference type="NCBI Taxonomy" id="593907"/>
    <lineage>
        <taxon>Bacteria</taxon>
        <taxon>Bacillati</taxon>
        <taxon>Actinomycetota</taxon>
        <taxon>Actinomycetes</taxon>
        <taxon>Micrococcales</taxon>
        <taxon>Cellulomonadaceae</taxon>
        <taxon>Cellulomonas</taxon>
    </lineage>
</organism>
<dbReference type="eggNOG" id="ENOG502ZCEA">
    <property type="taxonomic scope" value="Bacteria"/>
</dbReference>
<proteinExistence type="predicted"/>
<dbReference type="EMBL" id="CP002665">
    <property type="protein sequence ID" value="AEI11511.1"/>
    <property type="molecule type" value="Genomic_DNA"/>
</dbReference>
<keyword evidence="2" id="KW-1185">Reference proteome</keyword>
<dbReference type="HOGENOM" id="CLU_914295_0_0_11"/>
<sequence>MTAIGAMWAWDNAVPTDQDARGRGYAASAPDLLAAFCATRGLDRVHLAAPWAADEGPVGEWFTRAARAVAGTGAAVSALGGDPGWLDRPALAATWATTALRAGGPALEGVQLDVEPWALPGWAQDPAAGARRLLGVLDEVRAALPAGAVLGTDAPWWLTTVPAPDDAGSLLDAVLARVDRVVVVAFADHAGGPDGIVELAAPAVEAARAADVPWSVGVETDTPQVAGGAQFTFFDEGADALEREAALVADAVAAPGCVCVEHHRAWRRLLGLD</sequence>
<protein>
    <submittedName>
        <fullName evidence="1">Uncharacterized protein</fullName>
    </submittedName>
</protein>